<dbReference type="SUPFAM" id="SSF48264">
    <property type="entry name" value="Cytochrome P450"/>
    <property type="match status" value="1"/>
</dbReference>
<evidence type="ECO:0000313" key="3">
    <source>
        <dbReference type="Proteomes" id="UP000070700"/>
    </source>
</evidence>
<keyword evidence="1" id="KW-0479">Metal-binding</keyword>
<feature type="binding site" description="axial binding residue" evidence="1">
    <location>
        <position position="431"/>
    </location>
    <ligand>
        <name>heme</name>
        <dbReference type="ChEBI" id="CHEBI:30413"/>
    </ligand>
    <ligandPart>
        <name>Fe</name>
        <dbReference type="ChEBI" id="CHEBI:18248"/>
    </ligandPart>
</feature>
<comment type="cofactor">
    <cofactor evidence="1">
        <name>heme</name>
        <dbReference type="ChEBI" id="CHEBI:30413"/>
    </cofactor>
</comment>
<dbReference type="CDD" id="cd11051">
    <property type="entry name" value="CYP59-like"/>
    <property type="match status" value="1"/>
</dbReference>
<dbReference type="GO" id="GO:0020037">
    <property type="term" value="F:heme binding"/>
    <property type="evidence" value="ECO:0007669"/>
    <property type="project" value="InterPro"/>
</dbReference>
<dbReference type="PRINTS" id="PR00385">
    <property type="entry name" value="P450"/>
</dbReference>
<accession>A0A132BC18</accession>
<dbReference type="AlphaFoldDB" id="A0A132BC18"/>
<dbReference type="InterPro" id="IPR002401">
    <property type="entry name" value="Cyt_P450_E_grp-I"/>
</dbReference>
<dbReference type="KEGG" id="psco:LY89DRAFT_656568"/>
<sequence>MPVFHPVFGHFIALKKCMQALPPNITMHVIVRQMAKQFPRGIFYLNLWPFNKTLMIVANPLMAVQVEKAFLDKPPAITETMEIINGGHSLMTMHGDAWKRWRGVFNPGFASGYMTGLAPAIADEVVVFCRLLQEQARKNEMFQLEEYTLRLTFDVISRVTFGARLHYQTQKNVLADGLRRQVYWTPYGTTFNPFRRWLSPRPLVQKYNSYSINRYLQREVDERFDELALSRQDSPAKSQSRSIISLVMDQYLLDLGKTGELSKKAFKKLVIPQLRMFLYAGHDTTSSTLLYCYYLLSKHPDVLTKVRDEHNDIFGTDFSTDHCYQIINSNPALLNQLPYTLAVIKEVLRIFPPAASLRDGRPGLILTDKDGQQYPTENCHIWTLNLVMHHNPDIFVRASEFIPERWLVEQSDPLHPKKGSWRAFEWGPRACIGQPLAQMELKVGLVMTVRMFDIAPVYDEWDINHPKKGITTVEGDRVYQAEMGGGGAHPVDGFPVRVTLREQPTRT</sequence>
<reference evidence="2 3" key="1">
    <citation type="submission" date="2015-10" db="EMBL/GenBank/DDBJ databases">
        <title>Full genome of DAOMC 229536 Phialocephala scopiformis, a fungal endophyte of spruce producing the potent anti-insectan compound rugulosin.</title>
        <authorList>
            <consortium name="DOE Joint Genome Institute"/>
            <person name="Walker A.K."/>
            <person name="Frasz S.L."/>
            <person name="Seifert K.A."/>
            <person name="Miller J.D."/>
            <person name="Mondo S.J."/>
            <person name="Labutti K."/>
            <person name="Lipzen A."/>
            <person name="Dockter R."/>
            <person name="Kennedy M."/>
            <person name="Grigoriev I.V."/>
            <person name="Spatafora J.W."/>
        </authorList>
    </citation>
    <scope>NUCLEOTIDE SEQUENCE [LARGE SCALE GENOMIC DNA]</scope>
    <source>
        <strain evidence="2 3">CBS 120377</strain>
    </source>
</reference>
<protein>
    <submittedName>
        <fullName evidence="2">Cytochrome P450</fullName>
    </submittedName>
</protein>
<dbReference type="PANTHER" id="PTHR24305">
    <property type="entry name" value="CYTOCHROME P450"/>
    <property type="match status" value="1"/>
</dbReference>
<keyword evidence="3" id="KW-1185">Reference proteome</keyword>
<dbReference type="EMBL" id="KQ947430">
    <property type="protein sequence ID" value="KUJ09962.1"/>
    <property type="molecule type" value="Genomic_DNA"/>
</dbReference>
<evidence type="ECO:0000256" key="1">
    <source>
        <dbReference type="PIRSR" id="PIRSR602401-1"/>
    </source>
</evidence>
<dbReference type="Gene3D" id="1.10.630.10">
    <property type="entry name" value="Cytochrome P450"/>
    <property type="match status" value="1"/>
</dbReference>
<proteinExistence type="predicted"/>
<organism evidence="2 3">
    <name type="scientific">Mollisia scopiformis</name>
    <name type="common">Conifer needle endophyte fungus</name>
    <name type="synonym">Phialocephala scopiformis</name>
    <dbReference type="NCBI Taxonomy" id="149040"/>
    <lineage>
        <taxon>Eukaryota</taxon>
        <taxon>Fungi</taxon>
        <taxon>Dikarya</taxon>
        <taxon>Ascomycota</taxon>
        <taxon>Pezizomycotina</taxon>
        <taxon>Leotiomycetes</taxon>
        <taxon>Helotiales</taxon>
        <taxon>Mollisiaceae</taxon>
        <taxon>Mollisia</taxon>
    </lineage>
</organism>
<evidence type="ECO:0000313" key="2">
    <source>
        <dbReference type="EMBL" id="KUJ09962.1"/>
    </source>
</evidence>
<gene>
    <name evidence="2" type="ORF">LY89DRAFT_656568</name>
</gene>
<dbReference type="PANTHER" id="PTHR24305:SF222">
    <property type="entry name" value="CYTOCHROME P450 MONOOXYGENASE STCS"/>
    <property type="match status" value="1"/>
</dbReference>
<dbReference type="GO" id="GO:0004497">
    <property type="term" value="F:monooxygenase activity"/>
    <property type="evidence" value="ECO:0007669"/>
    <property type="project" value="InterPro"/>
</dbReference>
<dbReference type="Proteomes" id="UP000070700">
    <property type="component" value="Unassembled WGS sequence"/>
</dbReference>
<keyword evidence="1" id="KW-0408">Iron</keyword>
<dbReference type="InterPro" id="IPR050121">
    <property type="entry name" value="Cytochrome_P450_monoxygenase"/>
</dbReference>
<dbReference type="GO" id="GO:0005506">
    <property type="term" value="F:iron ion binding"/>
    <property type="evidence" value="ECO:0007669"/>
    <property type="project" value="InterPro"/>
</dbReference>
<dbReference type="InterPro" id="IPR001128">
    <property type="entry name" value="Cyt_P450"/>
</dbReference>
<dbReference type="RefSeq" id="XP_018064317.1">
    <property type="nucleotide sequence ID" value="XM_018212392.1"/>
</dbReference>
<name>A0A132BC18_MOLSC</name>
<dbReference type="InParanoid" id="A0A132BC18"/>
<dbReference type="Pfam" id="PF00067">
    <property type="entry name" value="p450"/>
    <property type="match status" value="1"/>
</dbReference>
<dbReference type="OrthoDB" id="10029320at2759"/>
<dbReference type="PRINTS" id="PR00463">
    <property type="entry name" value="EP450I"/>
</dbReference>
<dbReference type="InterPro" id="IPR036396">
    <property type="entry name" value="Cyt_P450_sf"/>
</dbReference>
<dbReference type="GO" id="GO:0016705">
    <property type="term" value="F:oxidoreductase activity, acting on paired donors, with incorporation or reduction of molecular oxygen"/>
    <property type="evidence" value="ECO:0007669"/>
    <property type="project" value="InterPro"/>
</dbReference>
<dbReference type="GeneID" id="28822118"/>
<keyword evidence="1" id="KW-0349">Heme</keyword>